<evidence type="ECO:0000256" key="1">
    <source>
        <dbReference type="SAM" id="MobiDB-lite"/>
    </source>
</evidence>
<comment type="caution">
    <text evidence="2">The sequence shown here is derived from an EMBL/GenBank/DDBJ whole genome shotgun (WGS) entry which is preliminary data.</text>
</comment>
<dbReference type="Proteomes" id="UP000807025">
    <property type="component" value="Unassembled WGS sequence"/>
</dbReference>
<feature type="region of interest" description="Disordered" evidence="1">
    <location>
        <begin position="389"/>
        <end position="412"/>
    </location>
</feature>
<sequence length="412" mass="45403">MESQGKERDGWVCWVHWVVGRLVKPRHPGIPTRQCMSKEERRSLPPARAHTYALALHILEAIRNGKHIVYHHNQLNTYREPPHLSTLSLLLCTRCLPHFAASSLTFVRRHLAVGLVVDIVDWYVVLSVCVHSISFFRSFVSLLPGPSLLRFRFHSRSPFPAPIPLVPRPPPSVAVVAGRVGARRFELEWKSVPLEVEEHRQRWYSSLAASQDERQSVSGSVQRRGMGAAVRTIELHGSDVDQGSYERVHRVASRGQCGLRDQYGDASFGEGNGQIAGESRCVCWQEWTGLENSGYSRKWRGGKEGQGVGTTLKGQESAEECILEDVVAARMEADAAVSTGVNGAIWVPLTMIDSASPSHPRPPSTVDTSTLLRTALGFGRRWGCHSPIPVLSLSPPGTQKKTLGATQEPAGG</sequence>
<dbReference type="EMBL" id="MU154710">
    <property type="protein sequence ID" value="KAF9488523.1"/>
    <property type="molecule type" value="Genomic_DNA"/>
</dbReference>
<dbReference type="AlphaFoldDB" id="A0A9P5ZI63"/>
<gene>
    <name evidence="2" type="ORF">BDN71DRAFT_1512991</name>
</gene>
<protein>
    <submittedName>
        <fullName evidence="2">Uncharacterized protein</fullName>
    </submittedName>
</protein>
<name>A0A9P5ZI63_PLEER</name>
<organism evidence="2 3">
    <name type="scientific">Pleurotus eryngii</name>
    <name type="common">Boletus of the steppes</name>
    <dbReference type="NCBI Taxonomy" id="5323"/>
    <lineage>
        <taxon>Eukaryota</taxon>
        <taxon>Fungi</taxon>
        <taxon>Dikarya</taxon>
        <taxon>Basidiomycota</taxon>
        <taxon>Agaricomycotina</taxon>
        <taxon>Agaricomycetes</taxon>
        <taxon>Agaricomycetidae</taxon>
        <taxon>Agaricales</taxon>
        <taxon>Pleurotineae</taxon>
        <taxon>Pleurotaceae</taxon>
        <taxon>Pleurotus</taxon>
    </lineage>
</organism>
<feature type="compositionally biased region" description="Polar residues" evidence="1">
    <location>
        <begin position="395"/>
        <end position="405"/>
    </location>
</feature>
<reference evidence="2" key="1">
    <citation type="submission" date="2020-11" db="EMBL/GenBank/DDBJ databases">
        <authorList>
            <consortium name="DOE Joint Genome Institute"/>
            <person name="Ahrendt S."/>
            <person name="Riley R."/>
            <person name="Andreopoulos W."/>
            <person name="Labutti K."/>
            <person name="Pangilinan J."/>
            <person name="Ruiz-Duenas F.J."/>
            <person name="Barrasa J.M."/>
            <person name="Sanchez-Garcia M."/>
            <person name="Camarero S."/>
            <person name="Miyauchi S."/>
            <person name="Serrano A."/>
            <person name="Linde D."/>
            <person name="Babiker R."/>
            <person name="Drula E."/>
            <person name="Ayuso-Fernandez I."/>
            <person name="Pacheco R."/>
            <person name="Padilla G."/>
            <person name="Ferreira P."/>
            <person name="Barriuso J."/>
            <person name="Kellner H."/>
            <person name="Castanera R."/>
            <person name="Alfaro M."/>
            <person name="Ramirez L."/>
            <person name="Pisabarro A.G."/>
            <person name="Kuo A."/>
            <person name="Tritt A."/>
            <person name="Lipzen A."/>
            <person name="He G."/>
            <person name="Yan M."/>
            <person name="Ng V."/>
            <person name="Cullen D."/>
            <person name="Martin F."/>
            <person name="Rosso M.-N."/>
            <person name="Henrissat B."/>
            <person name="Hibbett D."/>
            <person name="Martinez A.T."/>
            <person name="Grigoriev I.V."/>
        </authorList>
    </citation>
    <scope>NUCLEOTIDE SEQUENCE</scope>
    <source>
        <strain evidence="2">ATCC 90797</strain>
    </source>
</reference>
<evidence type="ECO:0000313" key="2">
    <source>
        <dbReference type="EMBL" id="KAF9488523.1"/>
    </source>
</evidence>
<keyword evidence="3" id="KW-1185">Reference proteome</keyword>
<proteinExistence type="predicted"/>
<evidence type="ECO:0000313" key="3">
    <source>
        <dbReference type="Proteomes" id="UP000807025"/>
    </source>
</evidence>
<accession>A0A9P5ZI63</accession>